<comment type="function">
    <text evidence="1">NDH-1 shuttles electrons from NADH, via FMN and iron-sulfur (Fe-S) centers, to quinones in the respiratory chain. The immediate electron acceptor for the enzyme in this species is believed to be ubiquinone. Couples the redox reaction to proton translocation (for every two electrons transferred, four hydrogen ions are translocated across the cytoplasmic membrane), and thus conserves the redox energy in a proton gradient.</text>
</comment>
<evidence type="ECO:0000259" key="11">
    <source>
        <dbReference type="Pfam" id="PF00361"/>
    </source>
</evidence>
<dbReference type="GO" id="GO:0005886">
    <property type="term" value="C:plasma membrane"/>
    <property type="evidence" value="ECO:0007669"/>
    <property type="project" value="UniProtKB-SubCell"/>
</dbReference>
<feature type="transmembrane region" description="Helical" evidence="10">
    <location>
        <begin position="18"/>
        <end position="36"/>
    </location>
</feature>
<sequence>MTPDISFETTILASPEHLLILPLLIPFFAGTLMLFYSDSRRWLKLGIGLASVLAMLWVSVELLERMRGEGDIRLYLLGNWPMPMGILLVLDRLSAMMVMLTAVLALPALLYTAAGWQGKGQHYHSLFQFLLVGLNGSFLTGDIFNLFVFFEIMLASSYGLVLHGSGPERIKAGLLYIAINLAASLLFLIGVALIYGVAGTLNMAEISRLLSDLQMEQRPLFLTGSGILVLAFLVKAAIWPACFWLPRTYAAAAPPAAAMMAIMSKVGAYAILRLSMLFYAPGSGGIEGFGGPALAIAGMATMAYGAFGVLSVPRLALKAGYITLISSGTVVAITGFALNGGGEQMLGGALYYLFGSTVAISALFLLAEPLSREAPDDKEADTQAEPEEPEHFWGPMGMDTVEDDDAPAITLSASTIGLAVSFMMLAGVLAGVPPFSNFIGKFAMISGVVTGASGPTGSVPVIAWIFIAVLLTSGFAVLVALLRFGIARFWVAPGDRIPVLALESAPVIILLVVLVDLTVQGNQAMRYTQQTAADLLAPPAYADSVLTSTPTADPAKAEAAAEREAEGGSGEAP</sequence>
<evidence type="ECO:0000313" key="12">
    <source>
        <dbReference type="EMBL" id="SIT81139.1"/>
    </source>
</evidence>
<protein>
    <submittedName>
        <fullName evidence="12">Multisubunit potassium/proton antiporter, PhaD subunit</fullName>
    </submittedName>
</protein>
<evidence type="ECO:0000256" key="9">
    <source>
        <dbReference type="SAM" id="MobiDB-lite"/>
    </source>
</evidence>
<feature type="region of interest" description="Disordered" evidence="9">
    <location>
        <begin position="545"/>
        <end position="573"/>
    </location>
</feature>
<evidence type="ECO:0000256" key="3">
    <source>
        <dbReference type="ARBA" id="ARBA00005346"/>
    </source>
</evidence>
<evidence type="ECO:0000256" key="1">
    <source>
        <dbReference type="ARBA" id="ARBA00002378"/>
    </source>
</evidence>
<evidence type="ECO:0000256" key="10">
    <source>
        <dbReference type="SAM" id="Phobius"/>
    </source>
</evidence>
<feature type="compositionally biased region" description="Basic and acidic residues" evidence="9">
    <location>
        <begin position="555"/>
        <end position="566"/>
    </location>
</feature>
<keyword evidence="7 10" id="KW-0472">Membrane</keyword>
<dbReference type="PANTHER" id="PTHR42703">
    <property type="entry name" value="NADH DEHYDROGENASE"/>
    <property type="match status" value="1"/>
</dbReference>
<evidence type="ECO:0000313" key="13">
    <source>
        <dbReference type="Proteomes" id="UP000192455"/>
    </source>
</evidence>
<evidence type="ECO:0000256" key="5">
    <source>
        <dbReference type="ARBA" id="ARBA00022692"/>
    </source>
</evidence>
<feature type="transmembrane region" description="Helical" evidence="10">
    <location>
        <begin position="461"/>
        <end position="485"/>
    </location>
</feature>
<feature type="transmembrane region" description="Helical" evidence="10">
    <location>
        <begin position="293"/>
        <end position="313"/>
    </location>
</feature>
<dbReference type="AlphaFoldDB" id="A0A1R3WT54"/>
<dbReference type="RefSeq" id="WP_076649011.1">
    <property type="nucleotide sequence ID" value="NZ_FTPS01000001.1"/>
</dbReference>
<proteinExistence type="inferred from homology"/>
<evidence type="ECO:0000256" key="6">
    <source>
        <dbReference type="ARBA" id="ARBA00022989"/>
    </source>
</evidence>
<feature type="domain" description="NADH:quinone oxidoreductase/Mrp antiporter transmembrane" evidence="11">
    <location>
        <begin position="142"/>
        <end position="311"/>
    </location>
</feature>
<keyword evidence="6 10" id="KW-1133">Transmembrane helix</keyword>
<keyword evidence="5 8" id="KW-0812">Transmembrane</keyword>
<reference evidence="12 13" key="1">
    <citation type="submission" date="2017-01" db="EMBL/GenBank/DDBJ databases">
        <authorList>
            <person name="Mah S.A."/>
            <person name="Swanson W.J."/>
            <person name="Moy G.W."/>
            <person name="Vacquier V.D."/>
        </authorList>
    </citation>
    <scope>NUCLEOTIDE SEQUENCE [LARGE SCALE GENOMIC DNA]</scope>
    <source>
        <strain evidence="12 13">DSM 21219</strain>
    </source>
</reference>
<dbReference type="PANTHER" id="PTHR42703:SF1">
    <property type="entry name" value="NA(+)_H(+) ANTIPORTER SUBUNIT D1"/>
    <property type="match status" value="1"/>
</dbReference>
<feature type="transmembrane region" description="Helical" evidence="10">
    <location>
        <begin position="42"/>
        <end position="60"/>
    </location>
</feature>
<dbReference type="Proteomes" id="UP000192455">
    <property type="component" value="Unassembled WGS sequence"/>
</dbReference>
<dbReference type="InterPro" id="IPR050586">
    <property type="entry name" value="CPA3_Na-H_Antiporter_D"/>
</dbReference>
<keyword evidence="13" id="KW-1185">Reference proteome</keyword>
<name>A0A1R3WT54_9RHOB</name>
<dbReference type="NCBIfam" id="NF009309">
    <property type="entry name" value="PRK12666.1"/>
    <property type="match status" value="1"/>
</dbReference>
<feature type="transmembrane region" description="Helical" evidence="10">
    <location>
        <begin position="319"/>
        <end position="338"/>
    </location>
</feature>
<keyword evidence="4" id="KW-1003">Cell membrane</keyword>
<evidence type="ECO:0000256" key="2">
    <source>
        <dbReference type="ARBA" id="ARBA00004651"/>
    </source>
</evidence>
<comment type="subcellular location">
    <subcellularLocation>
        <location evidence="2">Cell membrane</location>
        <topology evidence="2">Multi-pass membrane protein</topology>
    </subcellularLocation>
    <subcellularLocation>
        <location evidence="8">Membrane</location>
        <topology evidence="8">Multi-pass membrane protein</topology>
    </subcellularLocation>
</comment>
<feature type="transmembrane region" description="Helical" evidence="10">
    <location>
        <begin position="251"/>
        <end position="272"/>
    </location>
</feature>
<dbReference type="STRING" id="515897.SAMN05421849_1431"/>
<organism evidence="12 13">
    <name type="scientific">Pontibaca methylaminivorans</name>
    <dbReference type="NCBI Taxonomy" id="515897"/>
    <lineage>
        <taxon>Bacteria</taxon>
        <taxon>Pseudomonadati</taxon>
        <taxon>Pseudomonadota</taxon>
        <taxon>Alphaproteobacteria</taxon>
        <taxon>Rhodobacterales</taxon>
        <taxon>Roseobacteraceae</taxon>
        <taxon>Pontibaca</taxon>
    </lineage>
</organism>
<evidence type="ECO:0000256" key="8">
    <source>
        <dbReference type="RuleBase" id="RU000320"/>
    </source>
</evidence>
<feature type="transmembrane region" description="Helical" evidence="10">
    <location>
        <begin position="497"/>
        <end position="519"/>
    </location>
</feature>
<dbReference type="InterPro" id="IPR001750">
    <property type="entry name" value="ND/Mrp_TM"/>
</dbReference>
<comment type="similarity">
    <text evidence="3">Belongs to the CPA3 antiporters (TC 2.A.63) subunit D family.</text>
</comment>
<accession>A0A1R3WT54</accession>
<feature type="transmembrane region" description="Helical" evidence="10">
    <location>
        <begin position="219"/>
        <end position="239"/>
    </location>
</feature>
<feature type="transmembrane region" description="Helical" evidence="10">
    <location>
        <begin position="126"/>
        <end position="154"/>
    </location>
</feature>
<feature type="transmembrane region" description="Helical" evidence="10">
    <location>
        <begin position="408"/>
        <end position="431"/>
    </location>
</feature>
<feature type="transmembrane region" description="Helical" evidence="10">
    <location>
        <begin position="96"/>
        <end position="114"/>
    </location>
</feature>
<feature type="transmembrane region" description="Helical" evidence="10">
    <location>
        <begin position="174"/>
        <end position="198"/>
    </location>
</feature>
<dbReference type="Pfam" id="PF00361">
    <property type="entry name" value="Proton_antipo_M"/>
    <property type="match status" value="1"/>
</dbReference>
<gene>
    <name evidence="12" type="ORF">SAMN05421849_1431</name>
</gene>
<feature type="transmembrane region" description="Helical" evidence="10">
    <location>
        <begin position="350"/>
        <end position="367"/>
    </location>
</feature>
<evidence type="ECO:0000256" key="4">
    <source>
        <dbReference type="ARBA" id="ARBA00022475"/>
    </source>
</evidence>
<evidence type="ECO:0000256" key="7">
    <source>
        <dbReference type="ARBA" id="ARBA00023136"/>
    </source>
</evidence>
<dbReference type="EMBL" id="FTPS01000001">
    <property type="protein sequence ID" value="SIT81139.1"/>
    <property type="molecule type" value="Genomic_DNA"/>
</dbReference>